<feature type="domain" description="Mur ligase central" evidence="13">
    <location>
        <begin position="493"/>
        <end position="599"/>
    </location>
</feature>
<evidence type="ECO:0000259" key="13">
    <source>
        <dbReference type="Pfam" id="PF08245"/>
    </source>
</evidence>
<evidence type="ECO:0000256" key="8">
    <source>
        <dbReference type="ARBA" id="ARBA00023306"/>
    </source>
</evidence>
<protein>
    <recommendedName>
        <fullName evidence="9 10">Multifunctional fusion protein</fullName>
    </recommendedName>
    <domain>
        <recommendedName>
            <fullName evidence="9">UDP-N-acetylmuramoylalanine--D-glutamate ligase</fullName>
            <ecNumber evidence="9">6.3.2.9</ecNumber>
        </recommendedName>
        <alternativeName>
            <fullName evidence="9">D-glutamic acid-adding enzyme</fullName>
        </alternativeName>
        <alternativeName>
            <fullName evidence="9">UDP-N-acetylmuramoyl-L-alanyl-D-glutamate synthetase</fullName>
        </alternativeName>
    </domain>
    <domain>
        <recommendedName>
            <fullName evidence="10">UDP-N-acetyl-alpha-D-muramoyl-L-alanyl-L-glutamate epimerase</fullName>
            <ecNumber evidence="10">5.1.1.23</ecNumber>
        </recommendedName>
        <alternativeName>
            <fullName evidence="10">UDP-MurNAc-L-Ala-L-Glu epimerase</fullName>
        </alternativeName>
    </domain>
</protein>
<evidence type="ECO:0000256" key="11">
    <source>
        <dbReference type="RuleBase" id="RU003664"/>
    </source>
</evidence>
<feature type="domain" description="MurL C-terminal" evidence="14">
    <location>
        <begin position="301"/>
        <end position="390"/>
    </location>
</feature>
<evidence type="ECO:0000256" key="9">
    <source>
        <dbReference type="HAMAP-Rule" id="MF_00639"/>
    </source>
</evidence>
<dbReference type="UniPathway" id="UPA00219"/>
<dbReference type="PROSITE" id="PS01011">
    <property type="entry name" value="FOLYLPOLYGLU_SYNT_1"/>
    <property type="match status" value="1"/>
</dbReference>
<dbReference type="InterPro" id="IPR018109">
    <property type="entry name" value="Folylpolyglutamate_synth_CS"/>
</dbReference>
<evidence type="ECO:0000259" key="15">
    <source>
        <dbReference type="Pfam" id="PF26299"/>
    </source>
</evidence>
<keyword evidence="6 9" id="KW-0547">Nucleotide-binding</keyword>
<dbReference type="GO" id="GO:0071555">
    <property type="term" value="P:cell wall organization"/>
    <property type="evidence" value="ECO:0007669"/>
    <property type="project" value="UniProtKB-KW"/>
</dbReference>
<evidence type="ECO:0000256" key="7">
    <source>
        <dbReference type="ARBA" id="ARBA00022840"/>
    </source>
</evidence>
<comment type="subcellular location">
    <subcellularLocation>
        <location evidence="1 9 11">Cytoplasm</location>
    </subcellularLocation>
</comment>
<feature type="domain" description="Mur ligase C-terminal" evidence="12">
    <location>
        <begin position="655"/>
        <end position="774"/>
    </location>
</feature>
<dbReference type="InterPro" id="IPR036565">
    <property type="entry name" value="Mur-like_cat_sf"/>
</dbReference>
<comment type="function">
    <text evidence="10">Cell wall formation. Catalyzes epimerization of the terminal L-glutamate in UDP-N-acetyl-alpha-D-muramoyl-L-alanyl-L-glutamate.</text>
</comment>
<comment type="function">
    <text evidence="9 11">Cell wall formation. Catalyzes the addition of glutamate to the nucleotide precursor UDP-N-acetylmuramoyl-L-alanine (UMA).</text>
</comment>
<dbReference type="PANTHER" id="PTHR43692:SF1">
    <property type="entry name" value="UDP-N-ACETYLMURAMOYLALANINE--D-GLUTAMATE LIGASE"/>
    <property type="match status" value="1"/>
</dbReference>
<dbReference type="InterPro" id="IPR058741">
    <property type="entry name" value="MurL_C"/>
</dbReference>
<evidence type="ECO:0000256" key="2">
    <source>
        <dbReference type="ARBA" id="ARBA00004752"/>
    </source>
</evidence>
<comment type="catalytic activity">
    <reaction evidence="9 11">
        <text>UDP-N-acetyl-alpha-D-muramoyl-L-alanine + D-glutamate + ATP = UDP-N-acetyl-alpha-D-muramoyl-L-alanyl-D-glutamate + ADP + phosphate + H(+)</text>
        <dbReference type="Rhea" id="RHEA:16429"/>
        <dbReference type="ChEBI" id="CHEBI:15378"/>
        <dbReference type="ChEBI" id="CHEBI:29986"/>
        <dbReference type="ChEBI" id="CHEBI:30616"/>
        <dbReference type="ChEBI" id="CHEBI:43474"/>
        <dbReference type="ChEBI" id="CHEBI:83898"/>
        <dbReference type="ChEBI" id="CHEBI:83900"/>
        <dbReference type="ChEBI" id="CHEBI:456216"/>
        <dbReference type="EC" id="6.3.2.9"/>
    </reaction>
</comment>
<keyword evidence="5 9" id="KW-0132">Cell division</keyword>
<dbReference type="EMBL" id="PFJV01000025">
    <property type="protein sequence ID" value="PIX92577.1"/>
    <property type="molecule type" value="Genomic_DNA"/>
</dbReference>
<feature type="domain" description="MurL N-terminal" evidence="15">
    <location>
        <begin position="5"/>
        <end position="279"/>
    </location>
</feature>
<dbReference type="SUPFAM" id="SSF52402">
    <property type="entry name" value="Adenine nucleotide alpha hydrolases-like"/>
    <property type="match status" value="1"/>
</dbReference>
<keyword evidence="10" id="KW-0413">Isomerase</keyword>
<sequence length="799" mass="92315">MPEKIFKFDNYNFNPASGIAVFGYSLDKIKFKEKLIFPKPIKKLIGARKKAFNKALFNLFLITGISYYKTYCPKKIELGKYKISKEQAKFWNKVYTKGLGQFFYENRLDFRGLIDFPYHKNYQEKPVKIKTRNRSLVPLGGGKDSIVVLEKMKENGIDFDLSHIGDSKIVNDVAKKSGKKIIFVKRKISPNLFSLNKKKGVYNGHIPISACHAFILLVRAILYDYRYIVMGNEKSSSYGNIKYLGTTINHQWSKSAEFEKMFSNYLKKFITPNIRYYSFLRNWDDLAITKEFVKHKKYFPVFSSCNKNFKLKGKAKNHWCNDCPKCVFTFTMLSAYLSEKELVDIFGKNLYQERKLKPLFDQLLGKEKFKPFECVGTPEAMKKAMAMARKKILILGFAREGLSSYKYLRKKYRQQLITIADAKKLSEFDKKYRDILKKDKNLELKLGKNYLKNLDKYNLIIKTAGIKLNKKNIHITTNLNIFLENIQGKIIGVTGTKGKSTTASLIDSILKAANKKVVLVGNIGKPFLDYLKLDSKNTIYVAELSSHQLDTLKGGLDVGVFTSFYPEHLDYHGNLKNYWQAKMNLVKNSKIIIVNKKIKKINRKKISYGPVKIKASLLGRHNQENIAAAMAVAKLFKIKKNIINKTIKNFKPLEHRLEYVGKYKNINFYNDVLSTTPESTMEAINALQRKNLQTIIVGGFDRGLDYKNLAKKIVSARIKNVIYWPHTGEKIIREIKKIKSEFRPNLIAVKNMEQTIKTAYKYTPANFTVLLSPAAASYNFYQNYQEKGKEFKKLVKKFG</sequence>
<dbReference type="Pfam" id="PF26298">
    <property type="entry name" value="MurL_epimerase_C"/>
    <property type="match status" value="1"/>
</dbReference>
<dbReference type="NCBIfam" id="TIGR01087">
    <property type="entry name" value="murD"/>
    <property type="match status" value="1"/>
</dbReference>
<dbReference type="Pfam" id="PF26299">
    <property type="entry name" value="MurL_N"/>
    <property type="match status" value="1"/>
</dbReference>
<feature type="binding site" evidence="9">
    <location>
        <begin position="495"/>
        <end position="501"/>
    </location>
    <ligand>
        <name>ATP</name>
        <dbReference type="ChEBI" id="CHEBI:30616"/>
    </ligand>
</feature>
<evidence type="ECO:0000259" key="12">
    <source>
        <dbReference type="Pfam" id="PF02875"/>
    </source>
</evidence>
<dbReference type="InterPro" id="IPR058740">
    <property type="entry name" value="MurL_N"/>
</dbReference>
<keyword evidence="7 9" id="KW-0067">ATP-binding</keyword>
<dbReference type="InterPro" id="IPR036615">
    <property type="entry name" value="Mur_ligase_C_dom_sf"/>
</dbReference>
<comment type="pathway">
    <text evidence="2 9 11">Cell wall biogenesis; peptidoglycan biosynthesis.</text>
</comment>
<dbReference type="InterPro" id="IPR005762">
    <property type="entry name" value="MurD"/>
</dbReference>
<evidence type="ECO:0000259" key="14">
    <source>
        <dbReference type="Pfam" id="PF26298"/>
    </source>
</evidence>
<evidence type="ECO:0000256" key="1">
    <source>
        <dbReference type="ARBA" id="ARBA00004496"/>
    </source>
</evidence>
<dbReference type="SUPFAM" id="SSF53244">
    <property type="entry name" value="MurD-like peptide ligases, peptide-binding domain"/>
    <property type="match status" value="1"/>
</dbReference>
<dbReference type="HAMAP" id="MF_00639">
    <property type="entry name" value="MurD"/>
    <property type="match status" value="1"/>
</dbReference>
<accession>A0A2M7MHR4</accession>
<dbReference type="Gene3D" id="3.40.50.720">
    <property type="entry name" value="NAD(P)-binding Rossmann-like Domain"/>
    <property type="match status" value="1"/>
</dbReference>
<comment type="similarity">
    <text evidence="9">Belongs to the MurCDEF family.</text>
</comment>
<gene>
    <name evidence="9 16" type="primary">murD</name>
    <name evidence="10" type="synonym">murL</name>
    <name evidence="16" type="ORF">COZ26_01110</name>
</gene>
<dbReference type="GO" id="GO:0051301">
    <property type="term" value="P:cell division"/>
    <property type="evidence" value="ECO:0007669"/>
    <property type="project" value="UniProtKB-KW"/>
</dbReference>
<keyword evidence="9 11" id="KW-0573">Peptidoglycan synthesis</keyword>
<dbReference type="Proteomes" id="UP000230658">
    <property type="component" value="Unassembled WGS sequence"/>
</dbReference>
<keyword evidence="9 11" id="KW-0961">Cell wall biogenesis/degradation</keyword>
<dbReference type="InterPro" id="IPR013221">
    <property type="entry name" value="Mur_ligase_cen"/>
</dbReference>
<dbReference type="Pfam" id="PF02875">
    <property type="entry name" value="Mur_ligase_C"/>
    <property type="match status" value="1"/>
</dbReference>
<keyword evidence="8 9" id="KW-0131">Cell cycle</keyword>
<dbReference type="EC" id="5.1.1.23" evidence="10"/>
<dbReference type="GO" id="GO:0004326">
    <property type="term" value="F:tetrahydrofolylpolyglutamate synthase activity"/>
    <property type="evidence" value="ECO:0007669"/>
    <property type="project" value="InterPro"/>
</dbReference>
<dbReference type="GO" id="GO:0005524">
    <property type="term" value="F:ATP binding"/>
    <property type="evidence" value="ECO:0007669"/>
    <property type="project" value="UniProtKB-UniRule"/>
</dbReference>
<keyword evidence="3 9" id="KW-0963">Cytoplasm</keyword>
<proteinExistence type="inferred from homology"/>
<dbReference type="GO" id="GO:0009252">
    <property type="term" value="P:peptidoglycan biosynthetic process"/>
    <property type="evidence" value="ECO:0007669"/>
    <property type="project" value="UniProtKB-UniRule"/>
</dbReference>
<comment type="similarity">
    <text evidence="10">Belongs to the MurL family.</text>
</comment>
<evidence type="ECO:0000256" key="6">
    <source>
        <dbReference type="ARBA" id="ARBA00022741"/>
    </source>
</evidence>
<evidence type="ECO:0000256" key="10">
    <source>
        <dbReference type="HAMAP-Rule" id="MF_02209"/>
    </source>
</evidence>
<evidence type="ECO:0000256" key="4">
    <source>
        <dbReference type="ARBA" id="ARBA00022598"/>
    </source>
</evidence>
<dbReference type="SUPFAM" id="SSF53623">
    <property type="entry name" value="MurD-like peptide ligases, catalytic domain"/>
    <property type="match status" value="1"/>
</dbReference>
<dbReference type="GO" id="GO:0008360">
    <property type="term" value="P:regulation of cell shape"/>
    <property type="evidence" value="ECO:0007669"/>
    <property type="project" value="UniProtKB-KW"/>
</dbReference>
<dbReference type="Gene3D" id="3.90.190.20">
    <property type="entry name" value="Mur ligase, C-terminal domain"/>
    <property type="match status" value="1"/>
</dbReference>
<reference evidence="17" key="1">
    <citation type="submission" date="2017-09" db="EMBL/GenBank/DDBJ databases">
        <title>Depth-based differentiation of microbial function through sediment-hosted aquifers and enrichment of novel symbionts in the deep terrestrial subsurface.</title>
        <authorList>
            <person name="Probst A.J."/>
            <person name="Ladd B."/>
            <person name="Jarett J.K."/>
            <person name="Geller-Mcgrath D.E."/>
            <person name="Sieber C.M.K."/>
            <person name="Emerson J.B."/>
            <person name="Anantharaman K."/>
            <person name="Thomas B.C."/>
            <person name="Malmstrom R."/>
            <person name="Stieglmeier M."/>
            <person name="Klingl A."/>
            <person name="Woyke T."/>
            <person name="Ryan C.M."/>
            <person name="Banfield J.F."/>
        </authorList>
    </citation>
    <scope>NUCLEOTIDE SEQUENCE [LARGE SCALE GENOMIC DNA]</scope>
</reference>
<evidence type="ECO:0000313" key="17">
    <source>
        <dbReference type="Proteomes" id="UP000230658"/>
    </source>
</evidence>
<dbReference type="Pfam" id="PF08245">
    <property type="entry name" value="Mur_ligase_M"/>
    <property type="match status" value="1"/>
</dbReference>
<dbReference type="PANTHER" id="PTHR43692">
    <property type="entry name" value="UDP-N-ACETYLMURAMOYLALANINE--D-GLUTAMATE LIGASE"/>
    <property type="match status" value="1"/>
</dbReference>
<dbReference type="HAMAP" id="MF_02209">
    <property type="entry name" value="MurL"/>
    <property type="match status" value="1"/>
</dbReference>
<dbReference type="AlphaFoldDB" id="A0A2M7MHR4"/>
<name>A0A2M7MHR4_9BACT</name>
<dbReference type="InterPro" id="IPR004101">
    <property type="entry name" value="Mur_ligase_C"/>
</dbReference>
<dbReference type="Gene3D" id="3.40.1190.10">
    <property type="entry name" value="Mur-like, catalytic domain"/>
    <property type="match status" value="1"/>
</dbReference>
<keyword evidence="9 11" id="KW-0133">Cell shape</keyword>
<comment type="catalytic activity">
    <reaction evidence="10">
        <text>UDP-N-acetyl-alpha-D-muramoyl-L-alanyl-L-glutamate + ATP + H2O = UDP-N-acetyl-alpha-D-muramoyl-L-alanyl-D-glutamate + AMP + diphosphate + H(+)</text>
        <dbReference type="Rhea" id="RHEA:58812"/>
        <dbReference type="ChEBI" id="CHEBI:15377"/>
        <dbReference type="ChEBI" id="CHEBI:15378"/>
        <dbReference type="ChEBI" id="CHEBI:30616"/>
        <dbReference type="ChEBI" id="CHEBI:33019"/>
        <dbReference type="ChEBI" id="CHEBI:83900"/>
        <dbReference type="ChEBI" id="CHEBI:142725"/>
        <dbReference type="ChEBI" id="CHEBI:456215"/>
        <dbReference type="EC" id="5.1.1.23"/>
    </reaction>
</comment>
<dbReference type="GO" id="GO:0005737">
    <property type="term" value="C:cytoplasm"/>
    <property type="evidence" value="ECO:0007669"/>
    <property type="project" value="UniProtKB-SubCell"/>
</dbReference>
<evidence type="ECO:0000256" key="5">
    <source>
        <dbReference type="ARBA" id="ARBA00022618"/>
    </source>
</evidence>
<organism evidence="16 17">
    <name type="scientific">Candidatus Kuenenbacteria bacterium CG_4_10_14_3_um_filter_39_14</name>
    <dbReference type="NCBI Taxonomy" id="1974614"/>
    <lineage>
        <taxon>Bacteria</taxon>
        <taxon>Candidatus Kueneniibacteriota</taxon>
    </lineage>
</organism>
<dbReference type="GO" id="GO:0008764">
    <property type="term" value="F:UDP-N-acetylmuramoylalanine-D-glutamate ligase activity"/>
    <property type="evidence" value="ECO:0007669"/>
    <property type="project" value="UniProtKB-UniRule"/>
</dbReference>
<dbReference type="InterPro" id="IPR043689">
    <property type="entry name" value="MurL"/>
</dbReference>
<dbReference type="GO" id="GO:0016855">
    <property type="term" value="F:racemase and epimerase activity, acting on amino acids and derivatives"/>
    <property type="evidence" value="ECO:0007669"/>
    <property type="project" value="UniProtKB-UniRule"/>
</dbReference>
<comment type="caution">
    <text evidence="16">The sequence shown here is derived from an EMBL/GenBank/DDBJ whole genome shotgun (WGS) entry which is preliminary data.</text>
</comment>
<evidence type="ECO:0000313" key="16">
    <source>
        <dbReference type="EMBL" id="PIX92577.1"/>
    </source>
</evidence>
<evidence type="ECO:0000256" key="3">
    <source>
        <dbReference type="ARBA" id="ARBA00022490"/>
    </source>
</evidence>
<keyword evidence="4 9" id="KW-0436">Ligase</keyword>
<dbReference type="EC" id="6.3.2.9" evidence="9"/>